<dbReference type="InterPro" id="IPR017853">
    <property type="entry name" value="GH"/>
</dbReference>
<feature type="domain" description="Glycoside hydrolase family 31 TIM barrel" evidence="4">
    <location>
        <begin position="224"/>
        <end position="526"/>
    </location>
</feature>
<dbReference type="InterPro" id="IPR033403">
    <property type="entry name" value="DUF5110"/>
</dbReference>
<reference evidence="7 8" key="1">
    <citation type="journal article" date="2015" name="Science">
        <title>Genetic determinants of in vivo fitness and diet responsiveness in multiple human gut Bacteroides.</title>
        <authorList>
            <person name="Wu M."/>
            <person name="McNulty N.P."/>
            <person name="Rodionov D.A."/>
            <person name="Khoroshkin M.S."/>
            <person name="Griffin N.W."/>
            <person name="Cheng J."/>
            <person name="Latreille P."/>
            <person name="Kerstetter R.A."/>
            <person name="Terrapon N."/>
            <person name="Henrissat B."/>
            <person name="Osterman A.L."/>
            <person name="Gordon J.I."/>
        </authorList>
    </citation>
    <scope>NUCLEOTIDE SEQUENCE [LARGE SCALE GENOMIC DNA]</scope>
    <source>
        <strain evidence="7 8">WH2</strain>
    </source>
</reference>
<accession>A0A0N7IFD3</accession>
<dbReference type="SUPFAM" id="SSF74650">
    <property type="entry name" value="Galactose mutarotase-like"/>
    <property type="match status" value="1"/>
</dbReference>
<dbReference type="GO" id="GO:0005975">
    <property type="term" value="P:carbohydrate metabolic process"/>
    <property type="evidence" value="ECO:0007669"/>
    <property type="project" value="InterPro"/>
</dbReference>
<keyword evidence="2 7" id="KW-0326">Glycosidase</keyword>
<feature type="domain" description="Glycosyl hydrolase family 31 C-terminal" evidence="6">
    <location>
        <begin position="534"/>
        <end position="623"/>
    </location>
</feature>
<dbReference type="GO" id="GO:0061634">
    <property type="term" value="F:alpha-D-xyloside xylohydrolase"/>
    <property type="evidence" value="ECO:0007669"/>
    <property type="project" value="UniProtKB-EC"/>
</dbReference>
<dbReference type="PATRIC" id="fig|246787.4.peg.2721"/>
<dbReference type="RefSeq" id="WP_029426250.1">
    <property type="nucleotide sequence ID" value="NZ_CP012801.1"/>
</dbReference>
<dbReference type="Proteomes" id="UP000061809">
    <property type="component" value="Chromosome"/>
</dbReference>
<dbReference type="SUPFAM" id="SSF51445">
    <property type="entry name" value="(Trans)glycosidases"/>
    <property type="match status" value="1"/>
</dbReference>
<dbReference type="Gene3D" id="2.60.40.1180">
    <property type="entry name" value="Golgi alpha-mannosidase II"/>
    <property type="match status" value="2"/>
</dbReference>
<dbReference type="PANTHER" id="PTHR43863">
    <property type="entry name" value="HYDROLASE, PUTATIVE (AFU_ORTHOLOGUE AFUA_1G03140)-RELATED"/>
    <property type="match status" value="1"/>
</dbReference>
<proteinExistence type="inferred from homology"/>
<dbReference type="InterPro" id="IPR051816">
    <property type="entry name" value="Glycosyl_Hydrolase_31"/>
</dbReference>
<dbReference type="CDD" id="cd06595">
    <property type="entry name" value="GH31_u1"/>
    <property type="match status" value="1"/>
</dbReference>
<dbReference type="EMBL" id="CP012801">
    <property type="protein sequence ID" value="ALJ59883.1"/>
    <property type="molecule type" value="Genomic_DNA"/>
</dbReference>
<dbReference type="KEGG" id="bcel:BcellWH2_02644"/>
<dbReference type="InterPro" id="IPR011013">
    <property type="entry name" value="Gal_mutarotase_sf_dom"/>
</dbReference>
<feature type="signal peptide" evidence="3">
    <location>
        <begin position="1"/>
        <end position="23"/>
    </location>
</feature>
<protein>
    <submittedName>
        <fullName evidence="7">Alpha-xylosidase</fullName>
        <ecNumber evidence="7">3.2.1.177</ecNumber>
    </submittedName>
</protein>
<evidence type="ECO:0000256" key="2">
    <source>
        <dbReference type="RuleBase" id="RU361185"/>
    </source>
</evidence>
<dbReference type="InterPro" id="IPR048395">
    <property type="entry name" value="Glyco_hydro_31_C"/>
</dbReference>
<dbReference type="InterPro" id="IPR013780">
    <property type="entry name" value="Glyco_hydro_b"/>
</dbReference>
<feature type="domain" description="DUF5110" evidence="5">
    <location>
        <begin position="641"/>
        <end position="709"/>
    </location>
</feature>
<name>A0A0N7IFD3_9BACE</name>
<dbReference type="Gene3D" id="2.60.40.1760">
    <property type="entry name" value="glycosyl hydrolase (family 31)"/>
    <property type="match status" value="1"/>
</dbReference>
<feature type="chain" id="PRO_5006013414" evidence="3">
    <location>
        <begin position="24"/>
        <end position="848"/>
    </location>
</feature>
<keyword evidence="2 7" id="KW-0378">Hydrolase</keyword>
<evidence type="ECO:0000256" key="3">
    <source>
        <dbReference type="SAM" id="SignalP"/>
    </source>
</evidence>
<dbReference type="Pfam" id="PF01055">
    <property type="entry name" value="Glyco_hydro_31_2nd"/>
    <property type="match status" value="1"/>
</dbReference>
<dbReference type="Gene3D" id="3.20.20.80">
    <property type="entry name" value="Glycosidases"/>
    <property type="match status" value="1"/>
</dbReference>
<evidence type="ECO:0000259" key="4">
    <source>
        <dbReference type="Pfam" id="PF01055"/>
    </source>
</evidence>
<dbReference type="SUPFAM" id="SSF51011">
    <property type="entry name" value="Glycosyl hydrolase domain"/>
    <property type="match status" value="1"/>
</dbReference>
<dbReference type="Pfam" id="PF21365">
    <property type="entry name" value="Glyco_hydro_31_3rd"/>
    <property type="match status" value="1"/>
</dbReference>
<evidence type="ECO:0000313" key="7">
    <source>
        <dbReference type="EMBL" id="ALJ59883.1"/>
    </source>
</evidence>
<evidence type="ECO:0000259" key="5">
    <source>
        <dbReference type="Pfam" id="PF17137"/>
    </source>
</evidence>
<dbReference type="AlphaFoldDB" id="A0A0N7IFD3"/>
<dbReference type="GO" id="GO:0030246">
    <property type="term" value="F:carbohydrate binding"/>
    <property type="evidence" value="ECO:0007669"/>
    <property type="project" value="InterPro"/>
</dbReference>
<comment type="similarity">
    <text evidence="1 2">Belongs to the glycosyl hydrolase 31 family.</text>
</comment>
<evidence type="ECO:0000259" key="6">
    <source>
        <dbReference type="Pfam" id="PF21365"/>
    </source>
</evidence>
<dbReference type="EC" id="3.2.1.177" evidence="7"/>
<organism evidence="7 8">
    <name type="scientific">Bacteroides cellulosilyticus</name>
    <dbReference type="NCBI Taxonomy" id="246787"/>
    <lineage>
        <taxon>Bacteria</taxon>
        <taxon>Pseudomonadati</taxon>
        <taxon>Bacteroidota</taxon>
        <taxon>Bacteroidia</taxon>
        <taxon>Bacteroidales</taxon>
        <taxon>Bacteroidaceae</taxon>
        <taxon>Bacteroides</taxon>
    </lineage>
</organism>
<evidence type="ECO:0000313" key="8">
    <source>
        <dbReference type="Proteomes" id="UP000061809"/>
    </source>
</evidence>
<keyword evidence="3" id="KW-0732">Signal</keyword>
<evidence type="ECO:0000256" key="1">
    <source>
        <dbReference type="ARBA" id="ARBA00007806"/>
    </source>
</evidence>
<gene>
    <name evidence="7" type="primary">yicI_3</name>
    <name evidence="7" type="ORF">BcellWH2_02644</name>
</gene>
<sequence length="848" mass="98071">MMKKLILILCILQGVLLSLRAQGEQQNIAYTDNNVRFTVISDGTLRLEYAPDGKFVDDKSFIAVDRLYPQVDYKLKTRGAWIEITTSKMKMRYKKDSGRFTNNNLIIEAVKGAFPFTWKPGMQQKGNLKGTYRTLDGMDGDTQTQTWVSDTKKGDKLKLEDGLLATDGWSLIDDSRGLLFDNDPDWDWAKERPANEGQDWYFMAYGHDYKQALKDYTLFAGKMPLPPRYAFGYWWSRYWLYSDKEFRNLIDNFHTYQIPLDVLVVDMDWHYTEKGKGGWTGWTWNRDLFPNPQGFLKYLKQNNVKVTLNLHPADGVAAYEEKYPEMAKDMGVDPATKQTIPWINSDKKFMKNMFKNILAPMEKDGVDFWWLDWQQGMFDSKMKNLSNTWWINYAFFSDMEQRRETRPMLYHRWGGLGNHRYQVGFSGDAVISWKSLDFQPYFNSTASNVLYGYWSHDLGGHIGSQIDPEMYTRWLQFGALSPIMRTHSQKGAKLNKEPWVFDKEYCDIIRETIRQRYVMAPYIYTMARKGYDDGLSLCRPMYYDYPENKEAYDFGNEYMFGDDVLVAPVTTPAKDGYAQVRVWLPEGEWYEWHTGALLEGNRIVERSFAIDEYPIYVKAGAILPLYLENVMNLNNNDEEIAVTVFPGGSGTTAFNLYEDNGNDKNYASEYAVTKLTSARSGNEQTIVIGKREGGYKEMPLARPFTVKVLSSLLPQSVTVNGVPAEYRYSAEDFALLVDLPELPCNQEKVIKIIYPSGKVDMNGLLGASKRIARSMEQLKYRNSYIVFKEEFGKMGSLNEAVMYAPSEMPALIADFWKSYHELPSVLERQGLKSEQATWFLQSVCWGEK</sequence>
<dbReference type="InterPro" id="IPR000322">
    <property type="entry name" value="Glyco_hydro_31_TIM"/>
</dbReference>
<dbReference type="Pfam" id="PF17137">
    <property type="entry name" value="DUF5110"/>
    <property type="match status" value="1"/>
</dbReference>
<dbReference type="PANTHER" id="PTHR43863:SF2">
    <property type="entry name" value="MALTASE-GLUCOAMYLASE"/>
    <property type="match status" value="1"/>
</dbReference>